<accession>A0AAW1R6N8</accession>
<dbReference type="EMBL" id="JALJOR010000001">
    <property type="protein sequence ID" value="KAK9829287.1"/>
    <property type="molecule type" value="Genomic_DNA"/>
</dbReference>
<feature type="coiled-coil region" evidence="1">
    <location>
        <begin position="95"/>
        <end position="157"/>
    </location>
</feature>
<proteinExistence type="predicted"/>
<dbReference type="AlphaFoldDB" id="A0AAW1R6N8"/>
<evidence type="ECO:0000256" key="1">
    <source>
        <dbReference type="SAM" id="Coils"/>
    </source>
</evidence>
<keyword evidence="3" id="KW-1185">Reference proteome</keyword>
<dbReference type="Proteomes" id="UP001489004">
    <property type="component" value="Unassembled WGS sequence"/>
</dbReference>
<evidence type="ECO:0000313" key="3">
    <source>
        <dbReference type="Proteomes" id="UP001489004"/>
    </source>
</evidence>
<keyword evidence="1" id="KW-0175">Coiled coil</keyword>
<comment type="caution">
    <text evidence="2">The sequence shown here is derived from an EMBL/GenBank/DDBJ whole genome shotgun (WGS) entry which is preliminary data.</text>
</comment>
<sequence length="236" mass="26026">MCCTESTGPGIDPESTIIPFLPGHACGTLVSPEVATDRTRDCTRVELERLKNSLEFRAWKAQQCFVKRHQQLSTAHLTKALTLLVVTAALLSSELRQARQSLQELIEGQQVLRQQMARLREDNYILNAQSEQVTATLQEVAKAKAAIESDLRATKQELSEAAAMYAVSEDKCIRSAADLQHMQTTIAALMDDLAPLLGEDGPEAIFADGRSLQQDIYNRLALLLPGLHDSEVPKMV</sequence>
<protein>
    <submittedName>
        <fullName evidence="2">Uncharacterized protein</fullName>
    </submittedName>
</protein>
<evidence type="ECO:0000313" key="2">
    <source>
        <dbReference type="EMBL" id="KAK9829287.1"/>
    </source>
</evidence>
<reference evidence="2 3" key="1">
    <citation type="journal article" date="2024" name="Nat. Commun.">
        <title>Phylogenomics reveals the evolutionary origins of lichenization in chlorophyte algae.</title>
        <authorList>
            <person name="Puginier C."/>
            <person name="Libourel C."/>
            <person name="Otte J."/>
            <person name="Skaloud P."/>
            <person name="Haon M."/>
            <person name="Grisel S."/>
            <person name="Petersen M."/>
            <person name="Berrin J.G."/>
            <person name="Delaux P.M."/>
            <person name="Dal Grande F."/>
            <person name="Keller J."/>
        </authorList>
    </citation>
    <scope>NUCLEOTIDE SEQUENCE [LARGE SCALE GENOMIC DNA]</scope>
    <source>
        <strain evidence="2 3">SAG 2043</strain>
    </source>
</reference>
<name>A0AAW1R6N8_9CHLO</name>
<organism evidence="2 3">
    <name type="scientific">[Myrmecia] bisecta</name>
    <dbReference type="NCBI Taxonomy" id="41462"/>
    <lineage>
        <taxon>Eukaryota</taxon>
        <taxon>Viridiplantae</taxon>
        <taxon>Chlorophyta</taxon>
        <taxon>core chlorophytes</taxon>
        <taxon>Trebouxiophyceae</taxon>
        <taxon>Trebouxiales</taxon>
        <taxon>Trebouxiaceae</taxon>
        <taxon>Myrmecia</taxon>
    </lineage>
</organism>
<gene>
    <name evidence="2" type="ORF">WJX72_004956</name>
</gene>